<dbReference type="PROSITE" id="PS00455">
    <property type="entry name" value="AMP_BINDING"/>
    <property type="match status" value="1"/>
</dbReference>
<dbReference type="FunFam" id="3.40.50.12780:FF:000012">
    <property type="entry name" value="Non-ribosomal peptide synthetase"/>
    <property type="match status" value="1"/>
</dbReference>
<dbReference type="EMBL" id="CP001291">
    <property type="protein sequence ID" value="ACK69280.1"/>
    <property type="molecule type" value="Genomic_DNA"/>
</dbReference>
<dbReference type="FunFam" id="1.10.1200.10:FF:000005">
    <property type="entry name" value="Nonribosomal peptide synthetase 1"/>
    <property type="match status" value="1"/>
</dbReference>
<dbReference type="FunFam" id="2.30.38.10:FF:000001">
    <property type="entry name" value="Non-ribosomal peptide synthetase PvdI"/>
    <property type="match status" value="1"/>
</dbReference>
<dbReference type="OrthoDB" id="473401at2"/>
<organism evidence="5 6">
    <name type="scientific">Gloeothece citriformis (strain PCC 7424)</name>
    <name type="common">Cyanothece sp. (strain PCC 7424)</name>
    <dbReference type="NCBI Taxonomy" id="65393"/>
    <lineage>
        <taxon>Bacteria</taxon>
        <taxon>Bacillati</taxon>
        <taxon>Cyanobacteriota</taxon>
        <taxon>Cyanophyceae</taxon>
        <taxon>Oscillatoriophycideae</taxon>
        <taxon>Chroococcales</taxon>
        <taxon>Aphanothecaceae</taxon>
        <taxon>Gloeothece</taxon>
        <taxon>Gloeothece citriformis</taxon>
    </lineage>
</organism>
<dbReference type="GO" id="GO:0043041">
    <property type="term" value="P:amino acid activation for nonribosomal peptide biosynthetic process"/>
    <property type="evidence" value="ECO:0007669"/>
    <property type="project" value="TreeGrafter"/>
</dbReference>
<gene>
    <name evidence="5" type="ordered locus">PCC7424_0824</name>
</gene>
<dbReference type="SUPFAM" id="SSF56801">
    <property type="entry name" value="Acetyl-CoA synthetase-like"/>
    <property type="match status" value="1"/>
</dbReference>
<dbReference type="InterPro" id="IPR025110">
    <property type="entry name" value="AMP-bd_C"/>
</dbReference>
<keyword evidence="3" id="KW-0597">Phosphoprotein</keyword>
<dbReference type="Pfam" id="PF00550">
    <property type="entry name" value="PP-binding"/>
    <property type="match status" value="2"/>
</dbReference>
<evidence type="ECO:0000313" key="5">
    <source>
        <dbReference type="EMBL" id="ACK69280.1"/>
    </source>
</evidence>
<evidence type="ECO:0000256" key="1">
    <source>
        <dbReference type="ARBA" id="ARBA00001957"/>
    </source>
</evidence>
<dbReference type="STRING" id="65393.PCC7424_0824"/>
<dbReference type="GO" id="GO:0003824">
    <property type="term" value="F:catalytic activity"/>
    <property type="evidence" value="ECO:0007669"/>
    <property type="project" value="InterPro"/>
</dbReference>
<dbReference type="FunFam" id="3.40.50.980:FF:000001">
    <property type="entry name" value="Non-ribosomal peptide synthetase"/>
    <property type="match status" value="1"/>
</dbReference>
<dbReference type="InterPro" id="IPR006162">
    <property type="entry name" value="Ppantetheine_attach_site"/>
</dbReference>
<dbReference type="InterPro" id="IPR001031">
    <property type="entry name" value="Thioesterase"/>
</dbReference>
<dbReference type="Gene3D" id="2.30.38.10">
    <property type="entry name" value="Luciferase, Domain 3"/>
    <property type="match status" value="1"/>
</dbReference>
<dbReference type="GO" id="GO:0044550">
    <property type="term" value="P:secondary metabolite biosynthetic process"/>
    <property type="evidence" value="ECO:0007669"/>
    <property type="project" value="TreeGrafter"/>
</dbReference>
<dbReference type="PANTHER" id="PTHR45527">
    <property type="entry name" value="NONRIBOSOMAL PEPTIDE SYNTHETASE"/>
    <property type="match status" value="1"/>
</dbReference>
<dbReference type="Gene3D" id="3.40.50.1820">
    <property type="entry name" value="alpha/beta hydrolase"/>
    <property type="match status" value="1"/>
</dbReference>
<comment type="cofactor">
    <cofactor evidence="1">
        <name>pantetheine 4'-phosphate</name>
        <dbReference type="ChEBI" id="CHEBI:47942"/>
    </cofactor>
</comment>
<dbReference type="SUPFAM" id="SSF53474">
    <property type="entry name" value="alpha/beta-Hydrolases"/>
    <property type="match status" value="1"/>
</dbReference>
<dbReference type="Proteomes" id="UP000002384">
    <property type="component" value="Chromosome"/>
</dbReference>
<dbReference type="Pfam" id="PF00975">
    <property type="entry name" value="Thioesterase"/>
    <property type="match status" value="1"/>
</dbReference>
<dbReference type="CDD" id="cd12117">
    <property type="entry name" value="A_NRPS_Srf_like"/>
    <property type="match status" value="1"/>
</dbReference>
<evidence type="ECO:0000313" key="6">
    <source>
        <dbReference type="Proteomes" id="UP000002384"/>
    </source>
</evidence>
<dbReference type="eggNOG" id="COG1020">
    <property type="taxonomic scope" value="Bacteria"/>
</dbReference>
<dbReference type="NCBIfam" id="TIGR01733">
    <property type="entry name" value="AA-adenyl-dom"/>
    <property type="match status" value="1"/>
</dbReference>
<dbReference type="PROSITE" id="PS00012">
    <property type="entry name" value="PHOSPHOPANTETHEINE"/>
    <property type="match status" value="2"/>
</dbReference>
<dbReference type="HOGENOM" id="CLU_000022_2_10_3"/>
<dbReference type="Gene3D" id="3.40.50.980">
    <property type="match status" value="2"/>
</dbReference>
<dbReference type="InterPro" id="IPR001242">
    <property type="entry name" value="Condensation_dom"/>
</dbReference>
<dbReference type="RefSeq" id="WP_012598227.1">
    <property type="nucleotide sequence ID" value="NC_011729.1"/>
</dbReference>
<evidence type="ECO:0000259" key="4">
    <source>
        <dbReference type="PROSITE" id="PS50075"/>
    </source>
</evidence>
<accession>B7KH71</accession>
<dbReference type="Pfam" id="PF00668">
    <property type="entry name" value="Condensation"/>
    <property type="match status" value="1"/>
</dbReference>
<evidence type="ECO:0000256" key="2">
    <source>
        <dbReference type="ARBA" id="ARBA00022450"/>
    </source>
</evidence>
<keyword evidence="6" id="KW-1185">Reference proteome</keyword>
<dbReference type="PROSITE" id="PS50075">
    <property type="entry name" value="CARRIER"/>
    <property type="match status" value="2"/>
</dbReference>
<dbReference type="Gene3D" id="3.30.300.30">
    <property type="match status" value="1"/>
</dbReference>
<dbReference type="SUPFAM" id="SSF52777">
    <property type="entry name" value="CoA-dependent acyltransferases"/>
    <property type="match status" value="2"/>
</dbReference>
<dbReference type="GO" id="GO:0008610">
    <property type="term" value="P:lipid biosynthetic process"/>
    <property type="evidence" value="ECO:0007669"/>
    <property type="project" value="UniProtKB-ARBA"/>
</dbReference>
<name>B7KH71_GLOC7</name>
<feature type="domain" description="Carrier" evidence="4">
    <location>
        <begin position="1110"/>
        <end position="1185"/>
    </location>
</feature>
<dbReference type="Gene3D" id="3.30.559.10">
    <property type="entry name" value="Chloramphenicol acetyltransferase-like domain"/>
    <property type="match status" value="1"/>
</dbReference>
<dbReference type="GO" id="GO:0031177">
    <property type="term" value="F:phosphopantetheine binding"/>
    <property type="evidence" value="ECO:0007669"/>
    <property type="project" value="TreeGrafter"/>
</dbReference>
<dbReference type="Pfam" id="PF13193">
    <property type="entry name" value="AMP-binding_C"/>
    <property type="match status" value="1"/>
</dbReference>
<dbReference type="InterPro" id="IPR045851">
    <property type="entry name" value="AMP-bd_C_sf"/>
</dbReference>
<feature type="domain" description="Carrier" evidence="4">
    <location>
        <begin position="548"/>
        <end position="622"/>
    </location>
</feature>
<protein>
    <submittedName>
        <fullName evidence="5">Amino acid adenylation domain protein</fullName>
    </submittedName>
</protein>
<sequence>MVQQPVNHFIGQIPVLTESEKHKLLEEWTKSETDYPRNATIPQLFQLQALKTPNQVALIYQHQEITYHELDKKSSQLANYLQKKGVREETLVALYLERSPDLIITILAILKAGGAYLPLDPAAPLKRLETILQDAKCPILITQKTKLNSLQAIPDRLQTICIDDGLDLSYFPDEITYKTEVTSEHIAYVMYTSGSTGKPKGVCVIHRGIIRLVKNTNYVNLSTDEVILQLASIAFDAATFEIWASLLNGGKLVLMPVQTPSLQEIGAAIKQYGITTLWLTSGLFNLVVEEHIEYLKPLKQLLAGGDILSRFHVKKVLKEIPHCQLINGYGPTENTTFTCCHHITIDDLVKPSIPIGRPIANTQVYVLDNDLQLVPIGVAGELYIGGDGLAKGYLNQPHLTTEKFIKNPFSHDPNSHLYKTGDRVRWCEDGTLEFLGRIDFQVKIRGYRVELGEIETILSHHHQVKSTAVLAIEDSIKNKQLVAYVIPEEKITDRQLRDFLKDKLPDYMIPSEFIFLEEFPLNLNGKVDRQKLINYRLQFKQNYNNNIAPKTPTETHLVNIYEAVLGKPVNINDSFIQLGGNSLQAIKIISRIRDMLKVNLPVEAILKDIPLTELATSLETSHQKENYINWSTLSLTSISKQKDYPLSLYQERMWLIIQKAEKNPVYNLPIIFQLQGSVNTSILEQAINQLIQRHESLRTFFPIIDGFPVQRILSSFSVVLYLEFLSETEAESQINQRIQTEITRPFQLTQTPPIRCLLLQLSKDKFIFIMVIHHLIADGWSLNLILQELSSLYNNLINNHPTGLPPVPLQYKDFSIQHRKWLENPQTYHPLVNYWTEQLKDAPSITSLPTDYPRPPLQTFEGAIEKFNINAEFTQKLKDLSQETQSTLYMILLSAFLILLSRYNEQEDLVIGVPIANRNRTEIESTIGCFSTVIPFRIRFSKNSSFLDFLKSIKEVFLEAYIYQEFPIEQMLKQLVNRRNLSYSPWFQIIFNFLNIPHYDLDLSGIKPTHLLRGKPSTLSDLMVLFWETSTGIKGFFEYNTHLFSKSKIAQLINEFKQLLKDIIDDPNLTIEQITLLTQDEQSLNLKQDNKTQTIFPHQSNVEIEKTYIAPRTVTEKTVTKIWRELLGIDKVGVKDNFFELGGHSLLAMRMLAKISQEFNRDFSLVNFLHHPTIESLIEQIQEPKNLGQESSVVPIQTQGENPPLFFINSISHAQNFGKYLNKNQPFYILNIFGITEFLTPKINLLKLEDVATKFVEDLQTVQPHGPYFLLTYCGDSYLAVEMAQQLQLKGEKVALLGFIDSFWDSQDLGVSLHFSNFRKFGFNYVVEKLRNRFCTFKERLIVRLKQKYSYLYSFNYQPAPRYLEDVKLLQAFEFARIHYVPKPYAGKINLFLSQEYSLLDCSKLKTLAKEGVDIQEIPGYHHTLFEDPYVQILAQKVESIITPLNPCS</sequence>
<proteinExistence type="predicted"/>
<dbReference type="InterPro" id="IPR020845">
    <property type="entry name" value="AMP-binding_CS"/>
</dbReference>
<dbReference type="Gene3D" id="3.30.559.30">
    <property type="entry name" value="Nonribosomal peptide synthetase, condensation domain"/>
    <property type="match status" value="1"/>
</dbReference>
<keyword evidence="2" id="KW-0596">Phosphopantetheine</keyword>
<dbReference type="InterPro" id="IPR029058">
    <property type="entry name" value="AB_hydrolase_fold"/>
</dbReference>
<dbReference type="Pfam" id="PF00501">
    <property type="entry name" value="AMP-binding"/>
    <property type="match status" value="1"/>
</dbReference>
<dbReference type="KEGG" id="cyc:PCC7424_0824"/>
<dbReference type="CDD" id="cd19531">
    <property type="entry name" value="LCL_NRPS-like"/>
    <property type="match status" value="1"/>
</dbReference>
<evidence type="ECO:0000256" key="3">
    <source>
        <dbReference type="ARBA" id="ARBA00022553"/>
    </source>
</evidence>
<dbReference type="InterPro" id="IPR023213">
    <property type="entry name" value="CAT-like_dom_sf"/>
</dbReference>
<reference evidence="6" key="1">
    <citation type="journal article" date="2011" name="MBio">
        <title>Novel metabolic attributes of the genus Cyanothece, comprising a group of unicellular nitrogen-fixing Cyanobacteria.</title>
        <authorList>
            <person name="Bandyopadhyay A."/>
            <person name="Elvitigala T."/>
            <person name="Welsh E."/>
            <person name="Stockel J."/>
            <person name="Liberton M."/>
            <person name="Min H."/>
            <person name="Sherman L.A."/>
            <person name="Pakrasi H.B."/>
        </authorList>
    </citation>
    <scope>NUCLEOTIDE SEQUENCE [LARGE SCALE GENOMIC DNA]</scope>
    <source>
        <strain evidence="6">PCC 7424</strain>
    </source>
</reference>
<dbReference type="InterPro" id="IPR036736">
    <property type="entry name" value="ACP-like_sf"/>
</dbReference>
<dbReference type="GO" id="GO:0005829">
    <property type="term" value="C:cytosol"/>
    <property type="evidence" value="ECO:0007669"/>
    <property type="project" value="TreeGrafter"/>
</dbReference>
<dbReference type="InterPro" id="IPR000873">
    <property type="entry name" value="AMP-dep_synth/lig_dom"/>
</dbReference>
<dbReference type="InterPro" id="IPR010071">
    <property type="entry name" value="AA_adenyl_dom"/>
</dbReference>
<dbReference type="InterPro" id="IPR009081">
    <property type="entry name" value="PP-bd_ACP"/>
</dbReference>
<dbReference type="SUPFAM" id="SSF47336">
    <property type="entry name" value="ACP-like"/>
    <property type="match status" value="2"/>
</dbReference>
<dbReference type="Gene3D" id="1.10.1200.10">
    <property type="entry name" value="ACP-like"/>
    <property type="match status" value="2"/>
</dbReference>
<dbReference type="PANTHER" id="PTHR45527:SF1">
    <property type="entry name" value="FATTY ACID SYNTHASE"/>
    <property type="match status" value="1"/>
</dbReference>